<accession>A0A2M6WT68</accession>
<keyword evidence="1" id="KW-0175">Coiled coil</keyword>
<name>A0A2M6WT68_9BACT</name>
<comment type="caution">
    <text evidence="3">The sequence shown here is derived from an EMBL/GenBank/DDBJ whole genome shotgun (WGS) entry which is preliminary data.</text>
</comment>
<dbReference type="InterPro" id="IPR010319">
    <property type="entry name" value="Transglutaminase-like_Cys_pept"/>
</dbReference>
<dbReference type="PANTHER" id="PTHR39327:SF1">
    <property type="entry name" value="BLR5470 PROTEIN"/>
    <property type="match status" value="1"/>
</dbReference>
<dbReference type="InterPro" id="IPR007562">
    <property type="entry name" value="Transglutaminase-like_domain"/>
</dbReference>
<feature type="coiled-coil region" evidence="1">
    <location>
        <begin position="343"/>
        <end position="370"/>
    </location>
</feature>
<dbReference type="Proteomes" id="UP000228533">
    <property type="component" value="Unassembled WGS sequence"/>
</dbReference>
<evidence type="ECO:0000259" key="2">
    <source>
        <dbReference type="Pfam" id="PF04473"/>
    </source>
</evidence>
<proteinExistence type="predicted"/>
<dbReference type="PANTHER" id="PTHR39327">
    <property type="match status" value="1"/>
</dbReference>
<reference evidence="4" key="1">
    <citation type="submission" date="2017-09" db="EMBL/GenBank/DDBJ databases">
        <title>Depth-based differentiation of microbial function through sediment-hosted aquifers and enrichment of novel symbionts in the deep terrestrial subsurface.</title>
        <authorList>
            <person name="Probst A.J."/>
            <person name="Ladd B."/>
            <person name="Jarett J.K."/>
            <person name="Geller-Mcgrath D.E."/>
            <person name="Sieber C.M.K."/>
            <person name="Emerson J.B."/>
            <person name="Anantharaman K."/>
            <person name="Thomas B.C."/>
            <person name="Malmstrom R."/>
            <person name="Stieglmeier M."/>
            <person name="Klingl A."/>
            <person name="Woyke T."/>
            <person name="Ryan C.M."/>
            <person name="Banfield J.F."/>
        </authorList>
    </citation>
    <scope>NUCLEOTIDE SEQUENCE [LARGE SCALE GENOMIC DNA]</scope>
</reference>
<evidence type="ECO:0000313" key="3">
    <source>
        <dbReference type="EMBL" id="PIT95975.1"/>
    </source>
</evidence>
<gene>
    <name evidence="3" type="ORF">COT94_02910</name>
</gene>
<dbReference type="AlphaFoldDB" id="A0A2M6WT68"/>
<organism evidence="3 4">
    <name type="scientific">Candidatus Falkowbacteria bacterium CG10_big_fil_rev_8_21_14_0_10_37_14</name>
    <dbReference type="NCBI Taxonomy" id="1974561"/>
    <lineage>
        <taxon>Bacteria</taxon>
        <taxon>Candidatus Falkowiibacteriota</taxon>
    </lineage>
</organism>
<dbReference type="Pfam" id="PF04473">
    <property type="entry name" value="DUF553"/>
    <property type="match status" value="1"/>
</dbReference>
<dbReference type="EMBL" id="PFAM01000016">
    <property type="protein sequence ID" value="PIT95975.1"/>
    <property type="molecule type" value="Genomic_DNA"/>
</dbReference>
<protein>
    <recommendedName>
        <fullName evidence="2">Transglutaminase-like domain-containing protein</fullName>
    </recommendedName>
</protein>
<evidence type="ECO:0000256" key="1">
    <source>
        <dbReference type="SAM" id="Coils"/>
    </source>
</evidence>
<feature type="domain" description="Transglutaminase-like" evidence="2">
    <location>
        <begin position="183"/>
        <end position="267"/>
    </location>
</feature>
<sequence length="421" mass="47253">MRFVKILFFTVLFALASYRVVIFIYQNQTESKVSAPRVDISSLSKTLTGQDIPAATESQLVSSSVDTVVDNASKVDIKKPTEEVIPATSTKKQIFQWSYAGQKYSLQLVLSEEMYGIYRTSPKSYSYQGELKADWHEDYYAMFLKSKTGDTMITDLVDGLKNIATANKMSSDQLLELTISFIQALPYDFSKNIKFDTPNYPYETIYKKLGVCTDKVLLSVALFRKLGYGAIMFDLPSVNHAAVGVQCPQEYAVFGSNYCYVETTNFFPISVVPQDFKSTGIVDKSFDSYKGQFDNVFSVTHLGQVEVYQQTTGLEYRGVANIHAKVDKLKSLESSIASDFVLTASLEKNTQEAKKQVVALEQQLNALKTAGSIDEYNNLVPTYNIKAKEYNEALGNFNNRVGIYNNNVKLYNVLASDFYSK</sequence>
<evidence type="ECO:0000313" key="4">
    <source>
        <dbReference type="Proteomes" id="UP000228533"/>
    </source>
</evidence>